<protein>
    <submittedName>
        <fullName evidence="9">DgyrCDS7053</fullName>
    </submittedName>
</protein>
<proteinExistence type="inferred from homology"/>
<dbReference type="SUPFAM" id="SSF49758">
    <property type="entry name" value="Calpain large subunit, middle domain (domain III)"/>
    <property type="match status" value="1"/>
</dbReference>
<dbReference type="GO" id="GO:0006508">
    <property type="term" value="P:proteolysis"/>
    <property type="evidence" value="ECO:0007669"/>
    <property type="project" value="UniProtKB-KW"/>
</dbReference>
<comment type="caution">
    <text evidence="6">Lacks conserved residue(s) required for the propagation of feature annotation.</text>
</comment>
<accession>A0A7I8VPX8</accession>
<comment type="similarity">
    <text evidence="1">Belongs to the peptidase C2 family.</text>
</comment>
<dbReference type="CDD" id="cd00044">
    <property type="entry name" value="CysPc"/>
    <property type="match status" value="1"/>
</dbReference>
<dbReference type="GO" id="GO:0005737">
    <property type="term" value="C:cytoplasm"/>
    <property type="evidence" value="ECO:0007669"/>
    <property type="project" value="TreeGrafter"/>
</dbReference>
<dbReference type="SMART" id="SM00230">
    <property type="entry name" value="CysPc"/>
    <property type="match status" value="1"/>
</dbReference>
<dbReference type="InterPro" id="IPR001300">
    <property type="entry name" value="Peptidase_C2_calpain_cat"/>
</dbReference>
<sequence>MGISLFSNPSPFRHQVYEDLKGAGKITGHLFEDPEFPADSKSLGIPNEDNVIWRRPPEFCDDPRFIMEGDDFNDAVQGKFGNSWFVGAITCLTGERRIWSSVVPDPKDQEWDKDKPMNYVGIFHFRFWRFGEWKDVVVDDRLPTIDGQLIFTYSCKENEFWIPLIEKAYAKLCGSYGSLDKGELGEALVDFTGGITETINMKDDGYKNSVIKQSVLFEDMRIAFNNKSLMAAAIPVKALEEDNEDAKAIGLVIGQAYSITDVRKISFEGRGYFQFLNSDDKLQMVRLRNPWGANKWKGTFSDDSEEWKRMDQSWVRKNIRREESKKDFWMTFEDFCKHFVNLAVCRIINTNILSLQKRWLQYNLHSEWSRKNNRAGGCANNPQTFLKNPQFLISVNRAEEEVMVYLTQKSRIGYEEMKNETIGFTIIKVEDNRPFRIHDLSQQEVIKSSVFRNSRSIFMRHILVKGRYIIVPCTFEPHVDGNFLLRIYSGSELRAIELTEDKPSKNVCNCLCGCFHFCKYPIMATQVAVLKAVELDIPEKMGEKKTTEPYVVIKCEGRKVVTLPCRNSLYPEWGTKAIFYRRSPINQPITFEVWNSNLIIDRFLGQAVFALTEDMDRKEFELFLSNHKKENDSLQGKIYIKATNVRHLAHI</sequence>
<feature type="domain" description="Calpain catalytic" evidence="8">
    <location>
        <begin position="30"/>
        <end position="348"/>
    </location>
</feature>
<dbReference type="Gene3D" id="2.60.40.150">
    <property type="entry name" value="C2 domain"/>
    <property type="match status" value="1"/>
</dbReference>
<dbReference type="AlphaFoldDB" id="A0A7I8VPX8"/>
<dbReference type="Gene3D" id="2.60.120.380">
    <property type="match status" value="1"/>
</dbReference>
<dbReference type="InterPro" id="IPR036213">
    <property type="entry name" value="Calpain_III_sf"/>
</dbReference>
<evidence type="ECO:0000313" key="9">
    <source>
        <dbReference type="EMBL" id="CAD5118343.1"/>
    </source>
</evidence>
<dbReference type="InterPro" id="IPR022682">
    <property type="entry name" value="Calpain_domain_III"/>
</dbReference>
<dbReference type="InterPro" id="IPR038765">
    <property type="entry name" value="Papain-like_cys_pep_sf"/>
</dbReference>
<dbReference type="PROSITE" id="PS50004">
    <property type="entry name" value="C2"/>
    <property type="match status" value="1"/>
</dbReference>
<name>A0A7I8VPX8_9ANNE</name>
<evidence type="ECO:0000256" key="1">
    <source>
        <dbReference type="ARBA" id="ARBA00007623"/>
    </source>
</evidence>
<dbReference type="EMBL" id="CAJFCJ010000008">
    <property type="protein sequence ID" value="CAD5118343.1"/>
    <property type="molecule type" value="Genomic_DNA"/>
</dbReference>
<dbReference type="PANTHER" id="PTHR10183:SF379">
    <property type="entry name" value="CALPAIN-5"/>
    <property type="match status" value="1"/>
</dbReference>
<gene>
    <name evidence="9" type="ORF">DGYR_LOCUS6734</name>
</gene>
<dbReference type="SUPFAM" id="SSF54001">
    <property type="entry name" value="Cysteine proteinases"/>
    <property type="match status" value="1"/>
</dbReference>
<feature type="active site" evidence="5">
    <location>
        <position position="289"/>
    </location>
</feature>
<dbReference type="PANTHER" id="PTHR10183">
    <property type="entry name" value="CALPAIN"/>
    <property type="match status" value="1"/>
</dbReference>
<keyword evidence="2" id="KW-0645">Protease</keyword>
<dbReference type="GO" id="GO:0004198">
    <property type="term" value="F:calcium-dependent cysteine-type endopeptidase activity"/>
    <property type="evidence" value="ECO:0007669"/>
    <property type="project" value="InterPro"/>
</dbReference>
<dbReference type="InterPro" id="IPR022683">
    <property type="entry name" value="Calpain_III"/>
</dbReference>
<dbReference type="InterPro" id="IPR035892">
    <property type="entry name" value="C2_domain_sf"/>
</dbReference>
<evidence type="ECO:0000256" key="5">
    <source>
        <dbReference type="PIRSR" id="PIRSR622684-1"/>
    </source>
</evidence>
<evidence type="ECO:0000259" key="7">
    <source>
        <dbReference type="PROSITE" id="PS50004"/>
    </source>
</evidence>
<dbReference type="CDD" id="cd00214">
    <property type="entry name" value="Calpain_III"/>
    <property type="match status" value="1"/>
</dbReference>
<dbReference type="Pfam" id="PF00648">
    <property type="entry name" value="Peptidase_C2"/>
    <property type="match status" value="1"/>
</dbReference>
<dbReference type="Pfam" id="PF00168">
    <property type="entry name" value="C2"/>
    <property type="match status" value="1"/>
</dbReference>
<evidence type="ECO:0000256" key="6">
    <source>
        <dbReference type="PROSITE-ProRule" id="PRU00239"/>
    </source>
</evidence>
<dbReference type="InterPro" id="IPR022684">
    <property type="entry name" value="Calpain_cysteine_protease"/>
</dbReference>
<keyword evidence="10" id="KW-1185">Reference proteome</keyword>
<evidence type="ECO:0000259" key="8">
    <source>
        <dbReference type="PROSITE" id="PS50203"/>
    </source>
</evidence>
<dbReference type="PRINTS" id="PR00704">
    <property type="entry name" value="CALPAIN"/>
</dbReference>
<dbReference type="Proteomes" id="UP000549394">
    <property type="component" value="Unassembled WGS sequence"/>
</dbReference>
<dbReference type="InterPro" id="IPR000008">
    <property type="entry name" value="C2_dom"/>
</dbReference>
<keyword evidence="4" id="KW-0788">Thiol protease</keyword>
<dbReference type="OrthoDB" id="424753at2759"/>
<dbReference type="SUPFAM" id="SSF49562">
    <property type="entry name" value="C2 domain (Calcium/lipid-binding domain, CaLB)"/>
    <property type="match status" value="1"/>
</dbReference>
<dbReference type="InterPro" id="IPR033883">
    <property type="entry name" value="C2_III"/>
</dbReference>
<dbReference type="Pfam" id="PF01067">
    <property type="entry name" value="Calpain_III"/>
    <property type="match status" value="1"/>
</dbReference>
<keyword evidence="3" id="KW-0378">Hydrolase</keyword>
<evidence type="ECO:0000256" key="2">
    <source>
        <dbReference type="ARBA" id="ARBA00022670"/>
    </source>
</evidence>
<organism evidence="9 10">
    <name type="scientific">Dimorphilus gyrociliatus</name>
    <dbReference type="NCBI Taxonomy" id="2664684"/>
    <lineage>
        <taxon>Eukaryota</taxon>
        <taxon>Metazoa</taxon>
        <taxon>Spiralia</taxon>
        <taxon>Lophotrochozoa</taxon>
        <taxon>Annelida</taxon>
        <taxon>Polychaeta</taxon>
        <taxon>Polychaeta incertae sedis</taxon>
        <taxon>Dinophilidae</taxon>
        <taxon>Dimorphilus</taxon>
    </lineage>
</organism>
<dbReference type="PROSITE" id="PS50203">
    <property type="entry name" value="CALPAIN_CAT"/>
    <property type="match status" value="1"/>
</dbReference>
<dbReference type="Gene3D" id="3.90.70.10">
    <property type="entry name" value="Cysteine proteinases"/>
    <property type="match status" value="1"/>
</dbReference>
<dbReference type="SMART" id="SM00720">
    <property type="entry name" value="calpain_III"/>
    <property type="match status" value="1"/>
</dbReference>
<evidence type="ECO:0000313" key="10">
    <source>
        <dbReference type="Proteomes" id="UP000549394"/>
    </source>
</evidence>
<evidence type="ECO:0000256" key="3">
    <source>
        <dbReference type="ARBA" id="ARBA00022801"/>
    </source>
</evidence>
<feature type="domain" description="C2" evidence="7">
    <location>
        <begin position="503"/>
        <end position="624"/>
    </location>
</feature>
<evidence type="ECO:0000256" key="4">
    <source>
        <dbReference type="ARBA" id="ARBA00022807"/>
    </source>
</evidence>
<dbReference type="SMART" id="SM00239">
    <property type="entry name" value="C2"/>
    <property type="match status" value="1"/>
</dbReference>
<comment type="caution">
    <text evidence="9">The sequence shown here is derived from an EMBL/GenBank/DDBJ whole genome shotgun (WGS) entry which is preliminary data.</text>
</comment>
<reference evidence="9 10" key="1">
    <citation type="submission" date="2020-08" db="EMBL/GenBank/DDBJ databases">
        <authorList>
            <person name="Hejnol A."/>
        </authorList>
    </citation>
    <scope>NUCLEOTIDE SEQUENCE [LARGE SCALE GENOMIC DNA]</scope>
</reference>